<dbReference type="Pfam" id="PF03281">
    <property type="entry name" value="Mab-21"/>
    <property type="match status" value="1"/>
</dbReference>
<proteinExistence type="inferred from homology"/>
<dbReference type="InterPro" id="IPR024810">
    <property type="entry name" value="MAB21L/cGLR"/>
</dbReference>
<evidence type="ECO:0008006" key="6">
    <source>
        <dbReference type="Google" id="ProtNLM"/>
    </source>
</evidence>
<evidence type="ECO:0000313" key="4">
    <source>
        <dbReference type="EMBL" id="VDI23044.1"/>
    </source>
</evidence>
<gene>
    <name evidence="4" type="ORF">MGAL_10B031936</name>
</gene>
<reference evidence="4" key="1">
    <citation type="submission" date="2018-11" db="EMBL/GenBank/DDBJ databases">
        <authorList>
            <person name="Alioto T."/>
            <person name="Alioto T."/>
        </authorList>
    </citation>
    <scope>NUCLEOTIDE SEQUENCE</scope>
</reference>
<comment type="similarity">
    <text evidence="1">Belongs to the mab-21 family.</text>
</comment>
<feature type="domain" description="Mab-21-like HhH/H2TH-like" evidence="3">
    <location>
        <begin position="275"/>
        <end position="358"/>
    </location>
</feature>
<dbReference type="EMBL" id="UYJE01003877">
    <property type="protein sequence ID" value="VDI23044.1"/>
    <property type="molecule type" value="Genomic_DNA"/>
</dbReference>
<organism evidence="4 5">
    <name type="scientific">Mytilus galloprovincialis</name>
    <name type="common">Mediterranean mussel</name>
    <dbReference type="NCBI Taxonomy" id="29158"/>
    <lineage>
        <taxon>Eukaryota</taxon>
        <taxon>Metazoa</taxon>
        <taxon>Spiralia</taxon>
        <taxon>Lophotrochozoa</taxon>
        <taxon>Mollusca</taxon>
        <taxon>Bivalvia</taxon>
        <taxon>Autobranchia</taxon>
        <taxon>Pteriomorphia</taxon>
        <taxon>Mytilida</taxon>
        <taxon>Mytiloidea</taxon>
        <taxon>Mytilidae</taxon>
        <taxon>Mytilinae</taxon>
        <taxon>Mytilus</taxon>
    </lineage>
</organism>
<protein>
    <recommendedName>
        <fullName evidence="6">Mab-21-like HhH/H2TH-like domain-containing protein</fullName>
    </recommendedName>
</protein>
<evidence type="ECO:0000259" key="2">
    <source>
        <dbReference type="Pfam" id="PF03281"/>
    </source>
</evidence>
<dbReference type="PANTHER" id="PTHR10656">
    <property type="entry name" value="CELL FATE DETERMINING PROTEIN MAB21-RELATED"/>
    <property type="match status" value="1"/>
</dbReference>
<dbReference type="Pfam" id="PF20266">
    <property type="entry name" value="Mab-21_C"/>
    <property type="match status" value="1"/>
</dbReference>
<sequence>MKACGLSLPLINLHRRETMYSYKVGNIIKNLEHEPKVIIAGSAAEGLGMRYDPKFKHLSSSDTDIIIIGYRFKIYEDINEKSHVEALFPKQNHVLRVPDITNPGYSKLAVSQISKDLEKHCEFQNNKIFLKNTMKEKIFETEEQFQTNFNIHGLAVSVNLHPRNLASYFEQEGGLTPVNIANFEKDSCYGIDDTDFVFCLKHVKGETWPDEASEWQVRERISKWPTKELQHEIINSGYFLAGVGSKESNESEIQWRMSFNKAELLLIESFNETQTHCIMFLKLLKSSRISKQAGKNITSYSMKTLMCWCMEEKSGEFWKSSNLVNCICFCISKLKTFVEKGFLPNYFITNRNQFNSNEFTREIQTKTKQSLEFFLEDPIGGIRLLLSTYQMYENTPLSTLTIISEEMFIEEWLRIRVSMANQFHVTSVHSFLNLYDGHNISNIYLRCTEVLDKLTSISYAQPYKKLLQNCIVVQ</sequence>
<dbReference type="InterPro" id="IPR046906">
    <property type="entry name" value="Mab-21_HhH/H2TH-like"/>
</dbReference>
<comment type="caution">
    <text evidence="4">The sequence shown here is derived from an EMBL/GenBank/DDBJ whole genome shotgun (WGS) entry which is preliminary data.</text>
</comment>
<dbReference type="PANTHER" id="PTHR10656:SF69">
    <property type="entry name" value="MAB-21-LIKE HHH_H2TH-LIKE DOMAIN-CONTAINING PROTEIN"/>
    <property type="match status" value="1"/>
</dbReference>
<dbReference type="Gene3D" id="1.10.1410.40">
    <property type="match status" value="1"/>
</dbReference>
<dbReference type="OrthoDB" id="5947963at2759"/>
<dbReference type="Proteomes" id="UP000596742">
    <property type="component" value="Unassembled WGS sequence"/>
</dbReference>
<dbReference type="AlphaFoldDB" id="A0A8B6DSF7"/>
<accession>A0A8B6DSF7</accession>
<dbReference type="SMART" id="SM01265">
    <property type="entry name" value="Mab-21"/>
    <property type="match status" value="1"/>
</dbReference>
<feature type="domain" description="Mab-21-like nucleotidyltransferase" evidence="2">
    <location>
        <begin position="194"/>
        <end position="268"/>
    </location>
</feature>
<evidence type="ECO:0000259" key="3">
    <source>
        <dbReference type="Pfam" id="PF20266"/>
    </source>
</evidence>
<name>A0A8B6DSF7_MYTGA</name>
<evidence type="ECO:0000313" key="5">
    <source>
        <dbReference type="Proteomes" id="UP000596742"/>
    </source>
</evidence>
<dbReference type="InterPro" id="IPR046903">
    <property type="entry name" value="Mab-21-like_nuc_Trfase"/>
</dbReference>
<keyword evidence="5" id="KW-1185">Reference proteome</keyword>
<evidence type="ECO:0000256" key="1">
    <source>
        <dbReference type="ARBA" id="ARBA00008307"/>
    </source>
</evidence>